<feature type="domain" description="GtrA/DPMS transmembrane" evidence="7">
    <location>
        <begin position="11"/>
        <end position="125"/>
    </location>
</feature>
<dbReference type="Pfam" id="PF04138">
    <property type="entry name" value="GtrA_DPMS_TM"/>
    <property type="match status" value="1"/>
</dbReference>
<evidence type="ECO:0000313" key="8">
    <source>
        <dbReference type="EMBL" id="QBK06412.1"/>
    </source>
</evidence>
<evidence type="ECO:0000256" key="5">
    <source>
        <dbReference type="ARBA" id="ARBA00023136"/>
    </source>
</evidence>
<proteinExistence type="inferred from homology"/>
<comment type="similarity">
    <text evidence="2">Belongs to the GtrA family.</text>
</comment>
<comment type="subcellular location">
    <subcellularLocation>
        <location evidence="1">Membrane</location>
        <topology evidence="1">Multi-pass membrane protein</topology>
    </subcellularLocation>
</comment>
<sequence>MRLLLRQLACFVAVGVTATAMHWCLAVWLVEAWSLPAAAANLAGWVLAFGVSFAGHYTFTFRHAHTDWKRSAWRFFLISVSGFAVNELGYVGLLHTTALPYDLLLALLLVTQAGLTFLVSRLWAFRHSASVPPSQETPS</sequence>
<accession>A0A4P6UMD4</accession>
<keyword evidence="4 6" id="KW-1133">Transmembrane helix</keyword>
<organism evidence="8 9">
    <name type="scientific">Hylemonella gracilis</name>
    <dbReference type="NCBI Taxonomy" id="80880"/>
    <lineage>
        <taxon>Bacteria</taxon>
        <taxon>Pseudomonadati</taxon>
        <taxon>Pseudomonadota</taxon>
        <taxon>Betaproteobacteria</taxon>
        <taxon>Burkholderiales</taxon>
        <taxon>Comamonadaceae</taxon>
        <taxon>Hylemonella</taxon>
    </lineage>
</organism>
<dbReference type="Proteomes" id="UP000292939">
    <property type="component" value="Chromosome"/>
</dbReference>
<protein>
    <submittedName>
        <fullName evidence="8">GtrA family protein</fullName>
    </submittedName>
</protein>
<feature type="transmembrane region" description="Helical" evidence="6">
    <location>
        <begin position="72"/>
        <end position="91"/>
    </location>
</feature>
<evidence type="ECO:0000259" key="7">
    <source>
        <dbReference type="Pfam" id="PF04138"/>
    </source>
</evidence>
<evidence type="ECO:0000313" key="9">
    <source>
        <dbReference type="Proteomes" id="UP000292939"/>
    </source>
</evidence>
<name>A0A4P6UMD4_9BURK</name>
<dbReference type="PANTHER" id="PTHR38459">
    <property type="entry name" value="PROPHAGE BACTOPRENOL-LINKED GLUCOSE TRANSLOCASE HOMOLOG"/>
    <property type="match status" value="1"/>
</dbReference>
<evidence type="ECO:0000256" key="1">
    <source>
        <dbReference type="ARBA" id="ARBA00004141"/>
    </source>
</evidence>
<dbReference type="EMBL" id="CP031395">
    <property type="protein sequence ID" value="QBK06412.1"/>
    <property type="molecule type" value="Genomic_DNA"/>
</dbReference>
<keyword evidence="3 6" id="KW-0812">Transmembrane</keyword>
<dbReference type="PANTHER" id="PTHR38459:SF1">
    <property type="entry name" value="PROPHAGE BACTOPRENOL-LINKED GLUCOSE TRANSLOCASE HOMOLOG"/>
    <property type="match status" value="1"/>
</dbReference>
<feature type="transmembrane region" description="Helical" evidence="6">
    <location>
        <begin position="103"/>
        <end position="124"/>
    </location>
</feature>
<dbReference type="KEGG" id="hgr:DW355_06585"/>
<evidence type="ECO:0000256" key="6">
    <source>
        <dbReference type="SAM" id="Phobius"/>
    </source>
</evidence>
<dbReference type="AlphaFoldDB" id="A0A4P6UMD4"/>
<feature type="transmembrane region" description="Helical" evidence="6">
    <location>
        <begin position="42"/>
        <end position="60"/>
    </location>
</feature>
<dbReference type="InterPro" id="IPR051401">
    <property type="entry name" value="GtrA_CellWall_Glycosyl"/>
</dbReference>
<evidence type="ECO:0000256" key="4">
    <source>
        <dbReference type="ARBA" id="ARBA00022989"/>
    </source>
</evidence>
<dbReference type="InterPro" id="IPR007267">
    <property type="entry name" value="GtrA_DPMS_TM"/>
</dbReference>
<reference evidence="8 9" key="1">
    <citation type="submission" date="2018-07" db="EMBL/GenBank/DDBJ databases">
        <title>Exploring interactions and the metabolic potential of the ultra-small soil bacteria Hylemonella gracilis.</title>
        <authorList>
            <person name="Tyc O."/>
            <person name="Kulkarni P."/>
            <person name="Gawehns F."/>
            <person name="Hundscheid M."/>
            <person name="Zweers H."/>
            <person name="Garbeva P."/>
        </authorList>
    </citation>
    <scope>NUCLEOTIDE SEQUENCE [LARGE SCALE GENOMIC DNA]</scope>
    <source>
        <strain evidence="8 9">NS1</strain>
    </source>
</reference>
<dbReference type="GO" id="GO:0000271">
    <property type="term" value="P:polysaccharide biosynthetic process"/>
    <property type="evidence" value="ECO:0007669"/>
    <property type="project" value="InterPro"/>
</dbReference>
<gene>
    <name evidence="8" type="ORF">DW355_06585</name>
</gene>
<keyword evidence="5 6" id="KW-0472">Membrane</keyword>
<dbReference type="OrthoDB" id="8562382at2"/>
<dbReference type="GO" id="GO:0005886">
    <property type="term" value="C:plasma membrane"/>
    <property type="evidence" value="ECO:0007669"/>
    <property type="project" value="TreeGrafter"/>
</dbReference>
<evidence type="ECO:0000256" key="3">
    <source>
        <dbReference type="ARBA" id="ARBA00022692"/>
    </source>
</evidence>
<evidence type="ECO:0000256" key="2">
    <source>
        <dbReference type="ARBA" id="ARBA00009399"/>
    </source>
</evidence>